<evidence type="ECO:0000256" key="2">
    <source>
        <dbReference type="ARBA" id="ARBA00023125"/>
    </source>
</evidence>
<gene>
    <name evidence="6" type="ORF">ACFO4E_05605</name>
</gene>
<evidence type="ECO:0000313" key="7">
    <source>
        <dbReference type="Proteomes" id="UP001595923"/>
    </source>
</evidence>
<dbReference type="SMART" id="SM00354">
    <property type="entry name" value="HTH_LACI"/>
    <property type="match status" value="1"/>
</dbReference>
<dbReference type="SUPFAM" id="SSF53822">
    <property type="entry name" value="Periplasmic binding protein-like I"/>
    <property type="match status" value="1"/>
</dbReference>
<feature type="domain" description="HTH lacI-type" evidence="5">
    <location>
        <begin position="147"/>
        <end position="203"/>
    </location>
</feature>
<keyword evidence="3" id="KW-0804">Transcription</keyword>
<feature type="compositionally biased region" description="Basic residues" evidence="4">
    <location>
        <begin position="37"/>
        <end position="50"/>
    </location>
</feature>
<name>A0ABV9DRB6_9ACTN</name>
<dbReference type="EMBL" id="JBHSFQ010000003">
    <property type="protein sequence ID" value="MFC4561326.1"/>
    <property type="molecule type" value="Genomic_DNA"/>
</dbReference>
<dbReference type="InterPro" id="IPR010982">
    <property type="entry name" value="Lambda_DNA-bd_dom_sf"/>
</dbReference>
<dbReference type="InterPro" id="IPR028082">
    <property type="entry name" value="Peripla_BP_I"/>
</dbReference>
<keyword evidence="7" id="KW-1185">Reference proteome</keyword>
<evidence type="ECO:0000256" key="4">
    <source>
        <dbReference type="SAM" id="MobiDB-lite"/>
    </source>
</evidence>
<accession>A0ABV9DRB6</accession>
<dbReference type="Pfam" id="PF13377">
    <property type="entry name" value="Peripla_BP_3"/>
    <property type="match status" value="1"/>
</dbReference>
<keyword evidence="2 6" id="KW-0238">DNA-binding</keyword>
<dbReference type="PANTHER" id="PTHR30146">
    <property type="entry name" value="LACI-RELATED TRANSCRIPTIONAL REPRESSOR"/>
    <property type="match status" value="1"/>
</dbReference>
<sequence>MISSPVNADSHRAAPARATYPLTPSGPAKPRPPSRPIPRRRVTLHPRHARVTSPRATTTLWREPRAPQGIRSAHIRHHTVRSGVAGGHLPPAHTEMVPARPVGHTADPSVADRHTGRFGIVTLLARASICTVGRQNTMARRASQRRTTAADIANEVGVSRATVGFVLNETPGQKISEATRSRVLDAAVRLGYRPHRAAQALASGQSRIILFVLPDWPVDYSMRRYLEEASLLLDEAGYSLVTSTPHPSGQAHPLWESLNPDVVVGFSSFGPEDVASMRANGVGRIIPSPEEVPASFRGSPALTTGPRLQVEHLHGLGHRSLAFAAAPDPRIAAIVAERARAAQETARRLGLETLDVRPVAHDDERAGSVIAQWRAAGVTGVVAYNDDTAAATVSAAIRAGVSVPADLAVVGHDDSPLAAVFLPSISSVRLDTAGLGRHLAQWVLDEVGGRSRPHGHVDVDATIVRREST</sequence>
<dbReference type="RefSeq" id="WP_378571928.1">
    <property type="nucleotide sequence ID" value="NZ_JBHSFQ010000003.1"/>
</dbReference>
<feature type="compositionally biased region" description="Pro residues" evidence="4">
    <location>
        <begin position="27"/>
        <end position="36"/>
    </location>
</feature>
<dbReference type="Gene3D" id="3.40.50.2300">
    <property type="match status" value="2"/>
</dbReference>
<evidence type="ECO:0000256" key="1">
    <source>
        <dbReference type="ARBA" id="ARBA00023015"/>
    </source>
</evidence>
<comment type="caution">
    <text evidence="6">The sequence shown here is derived from an EMBL/GenBank/DDBJ whole genome shotgun (WGS) entry which is preliminary data.</text>
</comment>
<dbReference type="InterPro" id="IPR000843">
    <property type="entry name" value="HTH_LacI"/>
</dbReference>
<dbReference type="InterPro" id="IPR046335">
    <property type="entry name" value="LacI/GalR-like_sensor"/>
</dbReference>
<dbReference type="SUPFAM" id="SSF47413">
    <property type="entry name" value="lambda repressor-like DNA-binding domains"/>
    <property type="match status" value="1"/>
</dbReference>
<evidence type="ECO:0000259" key="5">
    <source>
        <dbReference type="PROSITE" id="PS50932"/>
    </source>
</evidence>
<protein>
    <submittedName>
        <fullName evidence="6">LacI family DNA-binding transcriptional regulator</fullName>
    </submittedName>
</protein>
<dbReference type="GO" id="GO:0003677">
    <property type="term" value="F:DNA binding"/>
    <property type="evidence" value="ECO:0007669"/>
    <property type="project" value="UniProtKB-KW"/>
</dbReference>
<keyword evidence="1" id="KW-0805">Transcription regulation</keyword>
<dbReference type="PROSITE" id="PS50932">
    <property type="entry name" value="HTH_LACI_2"/>
    <property type="match status" value="1"/>
</dbReference>
<organism evidence="6 7">
    <name type="scientific">Nocardiopsis mangrovi</name>
    <dbReference type="NCBI Taxonomy" id="1179818"/>
    <lineage>
        <taxon>Bacteria</taxon>
        <taxon>Bacillati</taxon>
        <taxon>Actinomycetota</taxon>
        <taxon>Actinomycetes</taxon>
        <taxon>Streptosporangiales</taxon>
        <taxon>Nocardiopsidaceae</taxon>
        <taxon>Nocardiopsis</taxon>
    </lineage>
</organism>
<dbReference type="Pfam" id="PF00356">
    <property type="entry name" value="LacI"/>
    <property type="match status" value="1"/>
</dbReference>
<evidence type="ECO:0000313" key="6">
    <source>
        <dbReference type="EMBL" id="MFC4561326.1"/>
    </source>
</evidence>
<proteinExistence type="predicted"/>
<dbReference type="PANTHER" id="PTHR30146:SF153">
    <property type="entry name" value="LACTOSE OPERON REPRESSOR"/>
    <property type="match status" value="1"/>
</dbReference>
<dbReference type="Gene3D" id="1.10.260.40">
    <property type="entry name" value="lambda repressor-like DNA-binding domains"/>
    <property type="match status" value="1"/>
</dbReference>
<reference evidence="7" key="1">
    <citation type="journal article" date="2019" name="Int. J. Syst. Evol. Microbiol.">
        <title>The Global Catalogue of Microorganisms (GCM) 10K type strain sequencing project: providing services to taxonomists for standard genome sequencing and annotation.</title>
        <authorList>
            <consortium name="The Broad Institute Genomics Platform"/>
            <consortium name="The Broad Institute Genome Sequencing Center for Infectious Disease"/>
            <person name="Wu L."/>
            <person name="Ma J."/>
        </authorList>
    </citation>
    <scope>NUCLEOTIDE SEQUENCE [LARGE SCALE GENOMIC DNA]</scope>
    <source>
        <strain evidence="7">XZYJ18</strain>
    </source>
</reference>
<dbReference type="CDD" id="cd01392">
    <property type="entry name" value="HTH_LacI"/>
    <property type="match status" value="1"/>
</dbReference>
<evidence type="ECO:0000256" key="3">
    <source>
        <dbReference type="ARBA" id="ARBA00023163"/>
    </source>
</evidence>
<dbReference type="Proteomes" id="UP001595923">
    <property type="component" value="Unassembled WGS sequence"/>
</dbReference>
<feature type="region of interest" description="Disordered" evidence="4">
    <location>
        <begin position="1"/>
        <end position="54"/>
    </location>
</feature>